<proteinExistence type="predicted"/>
<comment type="caution">
    <text evidence="3">The sequence shown here is derived from an EMBL/GenBank/DDBJ whole genome shotgun (WGS) entry which is preliminary data.</text>
</comment>
<dbReference type="Pfam" id="PF00395">
    <property type="entry name" value="SLH"/>
    <property type="match status" value="2"/>
</dbReference>
<dbReference type="OrthoDB" id="4984910at2"/>
<protein>
    <submittedName>
        <fullName evidence="3">S-layer family protein</fullName>
    </submittedName>
</protein>
<dbReference type="Gene3D" id="2.60.40.230">
    <property type="entry name" value="Neocarzinostatin-like"/>
    <property type="match status" value="2"/>
</dbReference>
<dbReference type="InterPro" id="IPR013098">
    <property type="entry name" value="Ig_I-set"/>
</dbReference>
<feature type="signal peptide" evidence="1">
    <location>
        <begin position="1"/>
        <end position="44"/>
    </location>
</feature>
<accession>A0A4R6RVJ3</accession>
<sequence length="968" mass="100163">MKVSRTALRTSATNGPRRSLTIAAAIGTTAALAFSGLVTTPAFAAPNGESVGTGTNSADFSPSLAVTPGFELAGDGPSTLDLTGTGYATKNAWNSNFGGAYVLFGVVTPKSDADPGSWGPSKQGVSGQNYDYAPGAGTNQTMVNYPGNETEPGVPFMDASGNWSGQIVIPGAQFTSQAGKQIDCLVQQCGVITIGAHGSVQGGVEVFTPVTFAQAAAITAQPSDQVVTAGGDATFTVTATGNPAPSYQWQSRASETAEFANVAGATEASLTLPQVASAATGTQVRVIVTNDAGSVTSAPAQLTVNDPATATTTTLATQVSESYPTDFAGKDVALNATVAPAEAAGTVEFFVDGTAVGSAPVAEGAATLTTQAFTGGAHQVKSVFTPADAAVYERSESGERTFRIVDLTPAVSAIALGTKTQSIADATFNWSVANWVSFGSGPAKTVVSGDNVALAPLPEGATVNDRANQNFVFSAGTGFEDAQGNRVVNFTGEVQLTSGSIPRWTFTNPAVHTNAAGDGYITAETKIEYLGSVIEETDEVFTPGRIVVSTFTGGTATGDGATTAFTATPLFEGQVAAGTWNAGYTGATFTNEFLRHVHAGVRSFLLQTGTTGSNLTKPAQPISLTFAATTIAAPKLSVQPATGLARAGADVTVSGTDFDASAQTMWGTPQAAGLYVSLGWIANSGWKPSENAASGTRVAVATRWVQETEASGADYVRWTRDANDRASFSFTFSGVTYDAVMAKKPAGDYRLAVFAIGAGGVRQAINESAVDVAFAAAPPVVVPFTDVPKGHKFFTEIAWMYSSKLTTGVEQSNGTVKYLPKQNMTREAMAAFLYRAEGAKYVGPKVSPFADVKPGDKFYNEITWMYQQGLSTGIAQASGKPKYAPKSSVTREAMAAFMYRLQGATSGVPKVSPFVDVKSGDKFAKEIAWMYSSKLSTGVEQASGKPKYLPKSSVTREAMAAFIYRMKS</sequence>
<feature type="domain" description="SLH" evidence="2">
    <location>
        <begin position="910"/>
        <end position="968"/>
    </location>
</feature>
<dbReference type="InterPro" id="IPR032109">
    <property type="entry name" value="Big_3_5"/>
</dbReference>
<dbReference type="PROSITE" id="PS51272">
    <property type="entry name" value="SLH"/>
    <property type="match status" value="3"/>
</dbReference>
<dbReference type="InterPro" id="IPR013783">
    <property type="entry name" value="Ig-like_fold"/>
</dbReference>
<evidence type="ECO:0000313" key="3">
    <source>
        <dbReference type="EMBL" id="TDP90980.1"/>
    </source>
</evidence>
<dbReference type="Pfam" id="PF16640">
    <property type="entry name" value="Big_3_5"/>
    <property type="match status" value="1"/>
</dbReference>
<dbReference type="EMBL" id="SNYA01000006">
    <property type="protein sequence ID" value="TDP90980.1"/>
    <property type="molecule type" value="Genomic_DNA"/>
</dbReference>
<keyword evidence="1" id="KW-0732">Signal</keyword>
<feature type="domain" description="SLH" evidence="2">
    <location>
        <begin position="780"/>
        <end position="847"/>
    </location>
</feature>
<dbReference type="AlphaFoldDB" id="A0A4R6RVJ3"/>
<dbReference type="GO" id="GO:0005975">
    <property type="term" value="P:carbohydrate metabolic process"/>
    <property type="evidence" value="ECO:0007669"/>
    <property type="project" value="UniProtKB-ARBA"/>
</dbReference>
<evidence type="ECO:0000313" key="4">
    <source>
        <dbReference type="Proteomes" id="UP000295601"/>
    </source>
</evidence>
<dbReference type="SUPFAM" id="SSF48726">
    <property type="entry name" value="Immunoglobulin"/>
    <property type="match status" value="1"/>
</dbReference>
<reference evidence="3 4" key="1">
    <citation type="submission" date="2019-03" db="EMBL/GenBank/DDBJ databases">
        <title>Genomic analyses of the natural microbiome of Caenorhabditis elegans.</title>
        <authorList>
            <person name="Samuel B."/>
        </authorList>
    </citation>
    <scope>NUCLEOTIDE SEQUENCE [LARGE SCALE GENOMIC DNA]</scope>
    <source>
        <strain evidence="3 4">JUb18</strain>
    </source>
</reference>
<organism evidence="3 4">
    <name type="scientific">Leucobacter luti</name>
    <dbReference type="NCBI Taxonomy" id="340320"/>
    <lineage>
        <taxon>Bacteria</taxon>
        <taxon>Bacillati</taxon>
        <taxon>Actinomycetota</taxon>
        <taxon>Actinomycetes</taxon>
        <taxon>Micrococcales</taxon>
        <taxon>Microbacteriaceae</taxon>
        <taxon>Leucobacter</taxon>
    </lineage>
</organism>
<gene>
    <name evidence="3" type="ORF">EDF62_2637</name>
</gene>
<keyword evidence="4" id="KW-1185">Reference proteome</keyword>
<dbReference type="Proteomes" id="UP000295601">
    <property type="component" value="Unassembled WGS sequence"/>
</dbReference>
<dbReference type="Pfam" id="PF07679">
    <property type="entry name" value="I-set"/>
    <property type="match status" value="1"/>
</dbReference>
<name>A0A4R6RVJ3_9MICO</name>
<feature type="chain" id="PRO_5020536877" evidence="1">
    <location>
        <begin position="45"/>
        <end position="968"/>
    </location>
</feature>
<dbReference type="RefSeq" id="WP_133617323.1">
    <property type="nucleotide sequence ID" value="NZ_SNYA01000006.1"/>
</dbReference>
<dbReference type="Gene3D" id="2.60.40.10">
    <property type="entry name" value="Immunoglobulins"/>
    <property type="match status" value="2"/>
</dbReference>
<dbReference type="InterPro" id="IPR001119">
    <property type="entry name" value="SLH_dom"/>
</dbReference>
<evidence type="ECO:0000256" key="1">
    <source>
        <dbReference type="SAM" id="SignalP"/>
    </source>
</evidence>
<dbReference type="InterPro" id="IPR036179">
    <property type="entry name" value="Ig-like_dom_sf"/>
</dbReference>
<evidence type="ECO:0000259" key="2">
    <source>
        <dbReference type="PROSITE" id="PS51272"/>
    </source>
</evidence>
<feature type="domain" description="SLH" evidence="2">
    <location>
        <begin position="849"/>
        <end position="909"/>
    </location>
</feature>